<keyword evidence="2" id="KW-1185">Reference proteome</keyword>
<protein>
    <submittedName>
        <fullName evidence="1">ERAD-associated protein</fullName>
    </submittedName>
</protein>
<proteinExistence type="predicted"/>
<evidence type="ECO:0000313" key="1">
    <source>
        <dbReference type="EMBL" id="KAJ9664673.1"/>
    </source>
</evidence>
<evidence type="ECO:0000313" key="2">
    <source>
        <dbReference type="Proteomes" id="UP001172386"/>
    </source>
</evidence>
<sequence>MLRPFHAAVFGPLTLIIVALLLILSESRSTSALADLQNPAQRVLREPPAQDQILAEAQARTQRIWSDLREAEPTWKESIIDSRPSGLPATVWHYTKIIFRTLFMNTPSQHAGSDAPKLSPKLREVVDGLTKSASVDPDALFLLAEMSFYGNFSHPRRMGEAFALYSELAERNGNATAQYMLGLLYATGIDGAVEVDQAKAQLFYTFAAEQSEVRAEMTLAHRYHMGIGTIKSCEKAVEYYKRVADKSMDWWLSGPPGGHLIQRSAWRWVDEAGGPYGEGASWSSSGPFAADKNAIYTSFDNVLEFLDMRERQGDFGASLTLGKHFYEPPRGYRRNLKKARQQFSKVAFQYWGKDGKVKEKVPKGIEKTAAKAAAYIGRMFLRGEGMEQNFERAITWLKRGVDSGDAFAQYHMGLMYRDGLGVPKDGRRAAAYLKAASEQSLGIAQSALGVLFLDQGDLDTASRYFELAKNAGVMEAFYYLAEMSHQGQGRQQNCQHATTYYKIVTEKAETLHSAFNEANSAYEHNDYERAFIASLMAAEQGYEAAQANVAFLLDQRTSVVSLPMLPLPIFSNPLSGIPSTQRSKLLTNPRLAQVYYTRSAHQQNIDSLVKAGDYHSLGIGTPTKTVPVKSNRSSSSIEAMYSCYSTAAEHPNAAQALWNMGWMHENGVGSVEQDFHMAKRYYDLAYEMNKEAYLPVKLALLRLRARSWWNGVSGGKVKSMEDDAEEERNRRPKSFMEWLNRFLDAAEEMDAQEYAALQQQEGDDGLDHVAYGEPGMPGGDAEYWYTTGAAREGANGEGEDVYGDLDDGLLESLVIVALAGALAMLMYVRQQRQREQRERERREAGQGQGGGNGDGGQVQQGQQPVDGGQGPGPNGGFFPNPGDPEYQNWVAGGVGH</sequence>
<accession>A0ACC3AKR3</accession>
<name>A0ACC3AKR3_9EURO</name>
<gene>
    <name evidence="1" type="primary">HRD3</name>
    <name evidence="1" type="ORF">H2198_000019</name>
</gene>
<dbReference type="Proteomes" id="UP001172386">
    <property type="component" value="Unassembled WGS sequence"/>
</dbReference>
<organism evidence="1 2">
    <name type="scientific">Neophaeococcomyces mojaviensis</name>
    <dbReference type="NCBI Taxonomy" id="3383035"/>
    <lineage>
        <taxon>Eukaryota</taxon>
        <taxon>Fungi</taxon>
        <taxon>Dikarya</taxon>
        <taxon>Ascomycota</taxon>
        <taxon>Pezizomycotina</taxon>
        <taxon>Eurotiomycetes</taxon>
        <taxon>Chaetothyriomycetidae</taxon>
        <taxon>Chaetothyriales</taxon>
        <taxon>Chaetothyriales incertae sedis</taxon>
        <taxon>Neophaeococcomyces</taxon>
    </lineage>
</organism>
<comment type="caution">
    <text evidence="1">The sequence shown here is derived from an EMBL/GenBank/DDBJ whole genome shotgun (WGS) entry which is preliminary data.</text>
</comment>
<dbReference type="EMBL" id="JAPDRQ010000001">
    <property type="protein sequence ID" value="KAJ9664673.1"/>
    <property type="molecule type" value="Genomic_DNA"/>
</dbReference>
<reference evidence="1" key="1">
    <citation type="submission" date="2022-10" db="EMBL/GenBank/DDBJ databases">
        <title>Culturing micro-colonial fungi from biological soil crusts in the Mojave desert and describing Neophaeococcomyces mojavensis, and introducing the new genera and species Taxawa tesnikishii.</title>
        <authorList>
            <person name="Kurbessoian T."/>
            <person name="Stajich J.E."/>
        </authorList>
    </citation>
    <scope>NUCLEOTIDE SEQUENCE</scope>
    <source>
        <strain evidence="1">JES_112</strain>
    </source>
</reference>